<organism evidence="1 2">
    <name type="scientific">Gracilibacillus salitolerans</name>
    <dbReference type="NCBI Taxonomy" id="2663022"/>
    <lineage>
        <taxon>Bacteria</taxon>
        <taxon>Bacillati</taxon>
        <taxon>Bacillota</taxon>
        <taxon>Bacilli</taxon>
        <taxon>Bacillales</taxon>
        <taxon>Bacillaceae</taxon>
        <taxon>Gracilibacillus</taxon>
    </lineage>
</organism>
<proteinExistence type="predicted"/>
<dbReference type="KEGG" id="grc:GI584_06615"/>
<dbReference type="Proteomes" id="UP000339690">
    <property type="component" value="Chromosome"/>
</dbReference>
<dbReference type="EMBL" id="CP045915">
    <property type="protein sequence ID" value="QGH33708.1"/>
    <property type="molecule type" value="Genomic_DNA"/>
</dbReference>
<evidence type="ECO:0000313" key="2">
    <source>
        <dbReference type="Proteomes" id="UP000339690"/>
    </source>
</evidence>
<dbReference type="AlphaFoldDB" id="A0A5Q2TK40"/>
<gene>
    <name evidence="1" type="ORF">GI584_06615</name>
</gene>
<protein>
    <submittedName>
        <fullName evidence="1">Uncharacterized protein</fullName>
    </submittedName>
</protein>
<dbReference type="RefSeq" id="WP_153790711.1">
    <property type="nucleotide sequence ID" value="NZ_CP045915.1"/>
</dbReference>
<evidence type="ECO:0000313" key="1">
    <source>
        <dbReference type="EMBL" id="QGH33708.1"/>
    </source>
</evidence>
<accession>A0A5Q2TK40</accession>
<reference evidence="1 2" key="1">
    <citation type="submission" date="2019-11" db="EMBL/GenBank/DDBJ databases">
        <title>Gracilibacillus salitolerans sp. nov., a moderate halophile isolated from a saline soil in northwest China.</title>
        <authorList>
            <person name="Gan L."/>
        </authorList>
    </citation>
    <scope>NUCLEOTIDE SEQUENCE [LARGE SCALE GENOMIC DNA]</scope>
    <source>
        <strain evidence="1 2">SCU50</strain>
    </source>
</reference>
<sequence>MSMIHIIGVSNSEDFNVGPKVKVNVISNNDEDAWDVNLLKFEVEVVK</sequence>
<keyword evidence="2" id="KW-1185">Reference proteome</keyword>
<name>A0A5Q2TK40_9BACI</name>